<name>A0A4V3D9Q2_9PAST</name>
<dbReference type="GO" id="GO:0005737">
    <property type="term" value="C:cytoplasm"/>
    <property type="evidence" value="ECO:0007669"/>
    <property type="project" value="UniProtKB-SubCell"/>
</dbReference>
<feature type="active site" description="Cysteine persulfide intermediate" evidence="3">
    <location>
        <position position="127"/>
    </location>
</feature>
<evidence type="ECO:0000313" key="5">
    <source>
        <dbReference type="Proteomes" id="UP000295657"/>
    </source>
</evidence>
<comment type="similarity">
    <text evidence="3">Belongs to the FdhD family.</text>
</comment>
<dbReference type="HAMAP" id="MF_00187">
    <property type="entry name" value="FdhD"/>
    <property type="match status" value="1"/>
</dbReference>
<keyword evidence="5" id="KW-1185">Reference proteome</keyword>
<dbReference type="GO" id="GO:0097163">
    <property type="term" value="F:sulfur carrier activity"/>
    <property type="evidence" value="ECO:0007669"/>
    <property type="project" value="UniProtKB-UniRule"/>
</dbReference>
<dbReference type="PANTHER" id="PTHR30592:SF1">
    <property type="entry name" value="SULFUR CARRIER PROTEIN FDHD"/>
    <property type="match status" value="1"/>
</dbReference>
<dbReference type="GO" id="GO:0016783">
    <property type="term" value="F:sulfurtransferase activity"/>
    <property type="evidence" value="ECO:0007669"/>
    <property type="project" value="InterPro"/>
</dbReference>
<comment type="subcellular location">
    <subcellularLocation>
        <location evidence="3">Cytoplasm</location>
    </subcellularLocation>
</comment>
<evidence type="ECO:0000313" key="4">
    <source>
        <dbReference type="EMBL" id="TDQ57362.1"/>
    </source>
</evidence>
<sequence length="285" mass="31920">MIEITKQAIFLFKKLTNKKHFHNEKHDDLQNLSFEFNQKQENLAVEVPVALIYNDISHTVMMTTPKDLEDFALGFSLAEEIIDKPSDIYGIDIEETCQGIEVRIELATRCFVRLKDKRRTMAGRTGCGICGSEQLQQVTKKLAKLDRTLSFDPNLLDQCLEALYRAQELGKQTGSTHAAAFFSPGGELKAIREDVGRHVALDKLLGWHAKAERPQGFILVTSRASYEMVQKTVTCGIEMLAAISAATDLAVRMAQESELTLIGFAREGRATVYTGAERLQFNKTC</sequence>
<dbReference type="EMBL" id="SNYQ01000005">
    <property type="protein sequence ID" value="TDQ57362.1"/>
    <property type="molecule type" value="Genomic_DNA"/>
</dbReference>
<reference evidence="4 5" key="1">
    <citation type="submission" date="2019-03" db="EMBL/GenBank/DDBJ databases">
        <title>Genomic Encyclopedia of Type Strains, Phase IV (KMG-IV): sequencing the most valuable type-strain genomes for metagenomic binning, comparative biology and taxonomic classification.</title>
        <authorList>
            <person name="Goeker M."/>
        </authorList>
    </citation>
    <scope>NUCLEOTIDE SEQUENCE [LARGE SCALE GENOMIC DNA]</scope>
    <source>
        <strain evidence="4 5">DSM 28403</strain>
    </source>
</reference>
<proteinExistence type="inferred from homology"/>
<evidence type="ECO:0000256" key="2">
    <source>
        <dbReference type="ARBA" id="ARBA00023150"/>
    </source>
</evidence>
<comment type="function">
    <text evidence="3">Required for formate dehydrogenase (FDH) activity. Acts as a sulfur carrier protein that transfers sulfur from IscS to the molybdenum cofactor prior to its insertion into FDH.</text>
</comment>
<dbReference type="AlphaFoldDB" id="A0A4V3D9Q2"/>
<feature type="binding site" evidence="3">
    <location>
        <begin position="264"/>
        <end position="269"/>
    </location>
    <ligand>
        <name>Mo-bis(molybdopterin guanine dinucleotide)</name>
        <dbReference type="ChEBI" id="CHEBI:60539"/>
    </ligand>
</feature>
<dbReference type="PIRSF" id="PIRSF015626">
    <property type="entry name" value="FdhD"/>
    <property type="match status" value="1"/>
</dbReference>
<dbReference type="Proteomes" id="UP000295657">
    <property type="component" value="Unassembled WGS sequence"/>
</dbReference>
<keyword evidence="2 3" id="KW-0501">Molybdenum cofactor biosynthesis</keyword>
<protein>
    <recommendedName>
        <fullName evidence="3">Sulfur carrier protein FdhD</fullName>
    </recommendedName>
</protein>
<dbReference type="InterPro" id="IPR016193">
    <property type="entry name" value="Cytidine_deaminase-like"/>
</dbReference>
<organism evidence="4 5">
    <name type="scientific">Mesocricetibacter intestinalis</name>
    <dbReference type="NCBI Taxonomy" id="1521930"/>
    <lineage>
        <taxon>Bacteria</taxon>
        <taxon>Pseudomonadati</taxon>
        <taxon>Pseudomonadota</taxon>
        <taxon>Gammaproteobacteria</taxon>
        <taxon>Pasteurellales</taxon>
        <taxon>Pasteurellaceae</taxon>
        <taxon>Mesocricetibacter</taxon>
    </lineage>
</organism>
<dbReference type="NCBIfam" id="TIGR00129">
    <property type="entry name" value="fdhD_narQ"/>
    <property type="match status" value="1"/>
</dbReference>
<gene>
    <name evidence="3" type="primary">fdhD</name>
    <name evidence="4" type="ORF">EDC45_1417</name>
</gene>
<dbReference type="RefSeq" id="WP_133544905.1">
    <property type="nucleotide sequence ID" value="NZ_SNYQ01000005.1"/>
</dbReference>
<evidence type="ECO:0000256" key="3">
    <source>
        <dbReference type="HAMAP-Rule" id="MF_00187"/>
    </source>
</evidence>
<keyword evidence="1 3" id="KW-0963">Cytoplasm</keyword>
<dbReference type="GO" id="GO:0006777">
    <property type="term" value="P:Mo-molybdopterin cofactor biosynthetic process"/>
    <property type="evidence" value="ECO:0007669"/>
    <property type="project" value="UniProtKB-UniRule"/>
</dbReference>
<comment type="caution">
    <text evidence="4">The sequence shown here is derived from an EMBL/GenBank/DDBJ whole genome shotgun (WGS) entry which is preliminary data.</text>
</comment>
<dbReference type="Pfam" id="PF02634">
    <property type="entry name" value="FdhD-NarQ"/>
    <property type="match status" value="1"/>
</dbReference>
<dbReference type="SUPFAM" id="SSF53927">
    <property type="entry name" value="Cytidine deaminase-like"/>
    <property type="match status" value="1"/>
</dbReference>
<accession>A0A4V3D9Q2</accession>
<dbReference type="Gene3D" id="3.40.140.10">
    <property type="entry name" value="Cytidine Deaminase, domain 2"/>
    <property type="match status" value="1"/>
</dbReference>
<dbReference type="PANTHER" id="PTHR30592">
    <property type="entry name" value="FORMATE DEHYDROGENASE"/>
    <property type="match status" value="1"/>
</dbReference>
<dbReference type="InterPro" id="IPR003786">
    <property type="entry name" value="FdhD"/>
</dbReference>
<dbReference type="OrthoDB" id="3197277at2"/>
<dbReference type="Gene3D" id="3.10.20.10">
    <property type="match status" value="1"/>
</dbReference>
<evidence type="ECO:0000256" key="1">
    <source>
        <dbReference type="ARBA" id="ARBA00022490"/>
    </source>
</evidence>